<organism evidence="2">
    <name type="scientific">Streptomyces sp. NBC_00060</name>
    <dbReference type="NCBI Taxonomy" id="2975636"/>
    <lineage>
        <taxon>Bacteria</taxon>
        <taxon>Bacillati</taxon>
        <taxon>Actinomycetota</taxon>
        <taxon>Actinomycetes</taxon>
        <taxon>Kitasatosporales</taxon>
        <taxon>Streptomycetaceae</taxon>
        <taxon>Streptomyces</taxon>
    </lineage>
</organism>
<gene>
    <name evidence="2" type="ORF">OHV25_12835</name>
</gene>
<name>A0AAU2GX32_9ACTN</name>
<reference evidence="2" key="1">
    <citation type="submission" date="2022-10" db="EMBL/GenBank/DDBJ databases">
        <title>The complete genomes of actinobacterial strains from the NBC collection.</title>
        <authorList>
            <person name="Joergensen T.S."/>
            <person name="Alvarez Arevalo M."/>
            <person name="Sterndorff E.B."/>
            <person name="Faurdal D."/>
            <person name="Vuksanovic O."/>
            <person name="Mourched A.-S."/>
            <person name="Charusanti P."/>
            <person name="Shaw S."/>
            <person name="Blin K."/>
            <person name="Weber T."/>
        </authorList>
    </citation>
    <scope>NUCLEOTIDE SEQUENCE</scope>
    <source>
        <strain evidence="2">NBC_00060</strain>
    </source>
</reference>
<dbReference type="AlphaFoldDB" id="A0AAU2GX32"/>
<dbReference type="EMBL" id="CP108253">
    <property type="protein sequence ID" value="WTU40407.1"/>
    <property type="molecule type" value="Genomic_DNA"/>
</dbReference>
<sequence length="189" mass="20008">MAPKTRNPQHADANDTQTSNPAHYRRCEVCKESGADVITRMLIADFGGDHTSYAHRGCAEAAGTAVVLEGQTWEPGQLAPAGPATGGCCVGLYACISDSRDPDTMLDALRTYASAQGWIVTAALYDVGPLDRPKDKRPGLTRALRLLEDGRIQGLVTLTAAHLAVAAPFRELAAGSFISYVQPNEVSAP</sequence>
<protein>
    <submittedName>
        <fullName evidence="2">Uncharacterized protein</fullName>
    </submittedName>
</protein>
<accession>A0AAU2GX32</accession>
<evidence type="ECO:0000256" key="1">
    <source>
        <dbReference type="SAM" id="MobiDB-lite"/>
    </source>
</evidence>
<feature type="region of interest" description="Disordered" evidence="1">
    <location>
        <begin position="1"/>
        <end position="20"/>
    </location>
</feature>
<proteinExistence type="predicted"/>
<evidence type="ECO:0000313" key="2">
    <source>
        <dbReference type="EMBL" id="WTU40407.1"/>
    </source>
</evidence>